<evidence type="ECO:0000256" key="1">
    <source>
        <dbReference type="SAM" id="MobiDB-lite"/>
    </source>
</evidence>
<feature type="region of interest" description="Disordered" evidence="1">
    <location>
        <begin position="39"/>
        <end position="70"/>
    </location>
</feature>
<evidence type="ECO:0000313" key="2">
    <source>
        <dbReference type="EMBL" id="JAE17624.1"/>
    </source>
</evidence>
<accession>A0A0A9G2F3</accession>
<feature type="compositionally biased region" description="Polar residues" evidence="1">
    <location>
        <begin position="52"/>
        <end position="70"/>
    </location>
</feature>
<name>A0A0A9G2F3_ARUDO</name>
<dbReference type="AlphaFoldDB" id="A0A0A9G2F3"/>
<proteinExistence type="predicted"/>
<feature type="region of interest" description="Disordered" evidence="1">
    <location>
        <begin position="1"/>
        <end position="24"/>
    </location>
</feature>
<organism evidence="2">
    <name type="scientific">Arundo donax</name>
    <name type="common">Giant reed</name>
    <name type="synonym">Donax arundinaceus</name>
    <dbReference type="NCBI Taxonomy" id="35708"/>
    <lineage>
        <taxon>Eukaryota</taxon>
        <taxon>Viridiplantae</taxon>
        <taxon>Streptophyta</taxon>
        <taxon>Embryophyta</taxon>
        <taxon>Tracheophyta</taxon>
        <taxon>Spermatophyta</taxon>
        <taxon>Magnoliopsida</taxon>
        <taxon>Liliopsida</taxon>
        <taxon>Poales</taxon>
        <taxon>Poaceae</taxon>
        <taxon>PACMAD clade</taxon>
        <taxon>Arundinoideae</taxon>
        <taxon>Arundineae</taxon>
        <taxon>Arundo</taxon>
    </lineage>
</organism>
<dbReference type="EMBL" id="GBRH01180272">
    <property type="protein sequence ID" value="JAE17624.1"/>
    <property type="molecule type" value="Transcribed_RNA"/>
</dbReference>
<sequence>MMKRSVSSLTCSSGNARDSKDATSTLYFPTVGHLADSGLETLDEASGPLRPSSVTTSNPTRSPLSLTSRV</sequence>
<reference evidence="2" key="2">
    <citation type="journal article" date="2015" name="Data Brief">
        <title>Shoot transcriptome of the giant reed, Arundo donax.</title>
        <authorList>
            <person name="Barrero R.A."/>
            <person name="Guerrero F.D."/>
            <person name="Moolhuijzen P."/>
            <person name="Goolsby J.A."/>
            <person name="Tidwell J."/>
            <person name="Bellgard S.E."/>
            <person name="Bellgard M.I."/>
        </authorList>
    </citation>
    <scope>NUCLEOTIDE SEQUENCE</scope>
    <source>
        <tissue evidence="2">Shoot tissue taken approximately 20 cm above the soil surface</tissue>
    </source>
</reference>
<protein>
    <submittedName>
        <fullName evidence="2">Uncharacterized protein</fullName>
    </submittedName>
</protein>
<reference evidence="2" key="1">
    <citation type="submission" date="2014-09" db="EMBL/GenBank/DDBJ databases">
        <authorList>
            <person name="Magalhaes I.L.F."/>
            <person name="Oliveira U."/>
            <person name="Santos F.R."/>
            <person name="Vidigal T.H.D.A."/>
            <person name="Brescovit A.D."/>
            <person name="Santos A.J."/>
        </authorList>
    </citation>
    <scope>NUCLEOTIDE SEQUENCE</scope>
    <source>
        <tissue evidence="2">Shoot tissue taken approximately 20 cm above the soil surface</tissue>
    </source>
</reference>